<organism evidence="1 2">
    <name type="scientific">Candidatus Uhrbacteria bacterium GW2011_GWA2_52_8d</name>
    <dbReference type="NCBI Taxonomy" id="1618979"/>
    <lineage>
        <taxon>Bacteria</taxon>
        <taxon>Candidatus Uhriibacteriota</taxon>
    </lineage>
</organism>
<accession>A0A0G1XLX2</accession>
<dbReference type="EMBL" id="LCRH01000047">
    <property type="protein sequence ID" value="KKW31901.1"/>
    <property type="molecule type" value="Genomic_DNA"/>
</dbReference>
<comment type="caution">
    <text evidence="1">The sequence shown here is derived from an EMBL/GenBank/DDBJ whole genome shotgun (WGS) entry which is preliminary data.</text>
</comment>
<proteinExistence type="predicted"/>
<feature type="non-terminal residue" evidence="1">
    <location>
        <position position="1"/>
    </location>
</feature>
<protein>
    <submittedName>
        <fullName evidence="1">Uncharacterized protein</fullName>
    </submittedName>
</protein>
<sequence>WGVLVVIIRLMEVWFLYGHKPEDVSSVAVAHSGVVAKALVKELLEQERHGETLQIETTGEIHIIEPKEYDED</sequence>
<dbReference type="Proteomes" id="UP000034054">
    <property type="component" value="Unassembled WGS sequence"/>
</dbReference>
<evidence type="ECO:0000313" key="1">
    <source>
        <dbReference type="EMBL" id="KKW31901.1"/>
    </source>
</evidence>
<evidence type="ECO:0000313" key="2">
    <source>
        <dbReference type="Proteomes" id="UP000034054"/>
    </source>
</evidence>
<dbReference type="AlphaFoldDB" id="A0A0G1XLX2"/>
<name>A0A0G1XLX2_9BACT</name>
<reference evidence="1 2" key="1">
    <citation type="journal article" date="2015" name="Nature">
        <title>rRNA introns, odd ribosomes, and small enigmatic genomes across a large radiation of phyla.</title>
        <authorList>
            <person name="Brown C.T."/>
            <person name="Hug L.A."/>
            <person name="Thomas B.C."/>
            <person name="Sharon I."/>
            <person name="Castelle C.J."/>
            <person name="Singh A."/>
            <person name="Wilkins M.J."/>
            <person name="Williams K.H."/>
            <person name="Banfield J.F."/>
        </authorList>
    </citation>
    <scope>NUCLEOTIDE SEQUENCE [LARGE SCALE GENOMIC DNA]</scope>
</reference>
<gene>
    <name evidence="1" type="ORF">UY76_C0047G0001</name>
</gene>